<evidence type="ECO:0000259" key="6">
    <source>
        <dbReference type="PROSITE" id="PS50948"/>
    </source>
</evidence>
<organism evidence="7 8">
    <name type="scientific">Acer saccharum</name>
    <name type="common">Sugar maple</name>
    <dbReference type="NCBI Taxonomy" id="4024"/>
    <lineage>
        <taxon>Eukaryota</taxon>
        <taxon>Viridiplantae</taxon>
        <taxon>Streptophyta</taxon>
        <taxon>Embryophyta</taxon>
        <taxon>Tracheophyta</taxon>
        <taxon>Spermatophyta</taxon>
        <taxon>Magnoliopsida</taxon>
        <taxon>eudicotyledons</taxon>
        <taxon>Gunneridae</taxon>
        <taxon>Pentapetalae</taxon>
        <taxon>rosids</taxon>
        <taxon>malvids</taxon>
        <taxon>Sapindales</taxon>
        <taxon>Sapindaceae</taxon>
        <taxon>Hippocastanoideae</taxon>
        <taxon>Acereae</taxon>
        <taxon>Acer</taxon>
    </lineage>
</organism>
<dbReference type="PROSITE" id="PS50948">
    <property type="entry name" value="PAN"/>
    <property type="match status" value="1"/>
</dbReference>
<evidence type="ECO:0000256" key="5">
    <source>
        <dbReference type="SAM" id="Phobius"/>
    </source>
</evidence>
<dbReference type="Pfam" id="PF08276">
    <property type="entry name" value="PAN_2"/>
    <property type="match status" value="1"/>
</dbReference>
<dbReference type="GO" id="GO:0048544">
    <property type="term" value="P:recognition of pollen"/>
    <property type="evidence" value="ECO:0007669"/>
    <property type="project" value="InterPro"/>
</dbReference>
<keyword evidence="2" id="KW-0732">Signal</keyword>
<keyword evidence="5" id="KW-1133">Transmembrane helix</keyword>
<name>A0AA39SXA7_ACESA</name>
<dbReference type="EMBL" id="JAUESC010000003">
    <property type="protein sequence ID" value="KAK0601327.1"/>
    <property type="molecule type" value="Genomic_DNA"/>
</dbReference>
<evidence type="ECO:0000313" key="7">
    <source>
        <dbReference type="EMBL" id="KAK0601327.1"/>
    </source>
</evidence>
<keyword evidence="5" id="KW-0812">Transmembrane</keyword>
<dbReference type="InterPro" id="IPR000858">
    <property type="entry name" value="S_locus_glycoprot_dom"/>
</dbReference>
<dbReference type="PANTHER" id="PTHR32444:SF249">
    <property type="entry name" value="CURCULIN-LIKE (MANNOSE-BINDING) LECTIN FAMILY PROTEIN"/>
    <property type="match status" value="1"/>
</dbReference>
<feature type="transmembrane region" description="Helical" evidence="5">
    <location>
        <begin position="261"/>
        <end position="279"/>
    </location>
</feature>
<reference evidence="7" key="1">
    <citation type="journal article" date="2022" name="Plant J.">
        <title>Strategies of tolerance reflected in two North American maple genomes.</title>
        <authorList>
            <person name="McEvoy S.L."/>
            <person name="Sezen U.U."/>
            <person name="Trouern-Trend A."/>
            <person name="McMahon S.M."/>
            <person name="Schaberg P.G."/>
            <person name="Yang J."/>
            <person name="Wegrzyn J.L."/>
            <person name="Swenson N.G."/>
        </authorList>
    </citation>
    <scope>NUCLEOTIDE SEQUENCE</scope>
    <source>
        <strain evidence="7">NS2018</strain>
    </source>
</reference>
<evidence type="ECO:0000256" key="4">
    <source>
        <dbReference type="ARBA" id="ARBA00023170"/>
    </source>
</evidence>
<evidence type="ECO:0000256" key="3">
    <source>
        <dbReference type="ARBA" id="ARBA00023157"/>
    </source>
</evidence>
<keyword evidence="4" id="KW-0675">Receptor</keyword>
<dbReference type="FunFam" id="3.50.4.10:FF:000002">
    <property type="entry name" value="G-type lectin S-receptor-like serine/threonine-protein kinase"/>
    <property type="match status" value="1"/>
</dbReference>
<feature type="transmembrane region" description="Helical" evidence="5">
    <location>
        <begin position="229"/>
        <end position="249"/>
    </location>
</feature>
<evidence type="ECO:0000313" key="8">
    <source>
        <dbReference type="Proteomes" id="UP001168877"/>
    </source>
</evidence>
<accession>A0AA39SXA7</accession>
<dbReference type="AlphaFoldDB" id="A0AA39SXA7"/>
<keyword evidence="5" id="KW-0472">Membrane</keyword>
<evidence type="ECO:0000256" key="2">
    <source>
        <dbReference type="ARBA" id="ARBA00022729"/>
    </source>
</evidence>
<dbReference type="CDD" id="cd01098">
    <property type="entry name" value="PAN_AP_plant"/>
    <property type="match status" value="1"/>
</dbReference>
<reference evidence="7" key="2">
    <citation type="submission" date="2023-06" db="EMBL/GenBank/DDBJ databases">
        <authorList>
            <person name="Swenson N.G."/>
            <person name="Wegrzyn J.L."/>
            <person name="Mcevoy S.L."/>
        </authorList>
    </citation>
    <scope>NUCLEOTIDE SEQUENCE</scope>
    <source>
        <strain evidence="7">NS2018</strain>
        <tissue evidence="7">Leaf</tissue>
    </source>
</reference>
<dbReference type="InterPro" id="IPR003609">
    <property type="entry name" value="Pan_app"/>
</dbReference>
<proteinExistence type="predicted"/>
<gene>
    <name evidence="7" type="ORF">LWI29_023218</name>
</gene>
<feature type="transmembrane region" description="Helical" evidence="5">
    <location>
        <begin position="180"/>
        <end position="203"/>
    </location>
</feature>
<keyword evidence="1" id="KW-0597">Phosphoprotein</keyword>
<evidence type="ECO:0000256" key="1">
    <source>
        <dbReference type="ARBA" id="ARBA00022553"/>
    </source>
</evidence>
<dbReference type="Gene3D" id="3.50.4.10">
    <property type="entry name" value="Hepatocyte Growth Factor"/>
    <property type="match status" value="1"/>
</dbReference>
<dbReference type="PANTHER" id="PTHR32444">
    <property type="entry name" value="BULB-TYPE LECTIN DOMAIN-CONTAINING PROTEIN"/>
    <property type="match status" value="1"/>
</dbReference>
<sequence>MFSMAVLNKTRSLLELLTWSQTTQNWNVYSYVPRDQCDSYGLCGVYGNCITTQLPSCQCLEGFKPKSTGYRDWSQGCMRNKALNYSKLDGFIKFNGLKSPDATNSWVNKSMNLEQCRVKCLENTSCMAYSNLDIRGGGSGCAMWFGDLIDIKQLSNDVQDLFIRMSASELGTKEGRKMKIVVIVTATAAVAGVLMLIVGYYIYKRRTNLGFVRVVSFEKSASKRSEKQLSVKIGVLGFLICSGVLSSVLDFDFGSIDGFGKFSVAVLMSCVVAFLYTPAGKNARSFWLGSDQLRSNLEIFSHG</sequence>
<dbReference type="SMART" id="SM00473">
    <property type="entry name" value="PAN_AP"/>
    <property type="match status" value="1"/>
</dbReference>
<dbReference type="Pfam" id="PF00954">
    <property type="entry name" value="S_locus_glycop"/>
    <property type="match status" value="1"/>
</dbReference>
<comment type="caution">
    <text evidence="7">The sequence shown here is derived from an EMBL/GenBank/DDBJ whole genome shotgun (WGS) entry which is preliminary data.</text>
</comment>
<feature type="domain" description="Apple" evidence="6">
    <location>
        <begin position="77"/>
        <end position="167"/>
    </location>
</feature>
<keyword evidence="8" id="KW-1185">Reference proteome</keyword>
<keyword evidence="3" id="KW-1015">Disulfide bond</keyword>
<dbReference type="Proteomes" id="UP001168877">
    <property type="component" value="Unassembled WGS sequence"/>
</dbReference>
<protein>
    <recommendedName>
        <fullName evidence="6">Apple domain-containing protein</fullName>
    </recommendedName>
</protein>